<dbReference type="EMBL" id="FXTH01000025">
    <property type="protein sequence ID" value="SMO91943.1"/>
    <property type="molecule type" value="Genomic_DNA"/>
</dbReference>
<dbReference type="Proteomes" id="UP000317593">
    <property type="component" value="Unassembled WGS sequence"/>
</dbReference>
<dbReference type="Pfam" id="PF12732">
    <property type="entry name" value="YtxH"/>
    <property type="match status" value="1"/>
</dbReference>
<dbReference type="InterPro" id="IPR052928">
    <property type="entry name" value="Desiccation-related_membrane"/>
</dbReference>
<organism evidence="2 3">
    <name type="scientific">Fodinibius sediminis</name>
    <dbReference type="NCBI Taxonomy" id="1214077"/>
    <lineage>
        <taxon>Bacteria</taxon>
        <taxon>Pseudomonadati</taxon>
        <taxon>Balneolota</taxon>
        <taxon>Balneolia</taxon>
        <taxon>Balneolales</taxon>
        <taxon>Balneolaceae</taxon>
        <taxon>Fodinibius</taxon>
    </lineage>
</organism>
<evidence type="ECO:0000256" key="1">
    <source>
        <dbReference type="SAM" id="Coils"/>
    </source>
</evidence>
<dbReference type="PANTHER" id="PTHR35792">
    <property type="entry name" value="GENERAL STRESS PROTEIN"/>
    <property type="match status" value="1"/>
</dbReference>
<dbReference type="RefSeq" id="WP_142715977.1">
    <property type="nucleotide sequence ID" value="NZ_FXTH01000025.1"/>
</dbReference>
<dbReference type="InterPro" id="IPR024623">
    <property type="entry name" value="YtxH"/>
</dbReference>
<gene>
    <name evidence="2" type="ORF">SAMN06265218_1259</name>
</gene>
<evidence type="ECO:0000313" key="2">
    <source>
        <dbReference type="EMBL" id="SMO91943.1"/>
    </source>
</evidence>
<dbReference type="OrthoDB" id="598035at2"/>
<sequence>MSKSKDFTLGLLSGALVGSVVALLYAPDKGTNTRDVISYRLSTYIEELSQLIDKLSNEKESISEAKRKGDLVVEDARKRAKDLIHEAEDLLGSIEQTKQDVKESQ</sequence>
<proteinExistence type="predicted"/>
<dbReference type="PANTHER" id="PTHR35792:SF1">
    <property type="entry name" value="SLL0268 PROTEIN"/>
    <property type="match status" value="1"/>
</dbReference>
<reference evidence="2 3" key="1">
    <citation type="submission" date="2017-05" db="EMBL/GenBank/DDBJ databases">
        <authorList>
            <person name="Varghese N."/>
            <person name="Submissions S."/>
        </authorList>
    </citation>
    <scope>NUCLEOTIDE SEQUENCE [LARGE SCALE GENOMIC DNA]</scope>
    <source>
        <strain evidence="2 3">DSM 21194</strain>
    </source>
</reference>
<accession>A0A521F6Z8</accession>
<feature type="coiled-coil region" evidence="1">
    <location>
        <begin position="41"/>
        <end position="100"/>
    </location>
</feature>
<keyword evidence="1" id="KW-0175">Coiled coil</keyword>
<dbReference type="AlphaFoldDB" id="A0A521F6Z8"/>
<evidence type="ECO:0000313" key="3">
    <source>
        <dbReference type="Proteomes" id="UP000317593"/>
    </source>
</evidence>
<keyword evidence="3" id="KW-1185">Reference proteome</keyword>
<name>A0A521F6Z8_9BACT</name>
<protein>
    <submittedName>
        <fullName evidence="2">Gas vesicle protein</fullName>
    </submittedName>
</protein>